<evidence type="ECO:0000256" key="5">
    <source>
        <dbReference type="ARBA" id="ARBA00022475"/>
    </source>
</evidence>
<dbReference type="InterPro" id="IPR014030">
    <property type="entry name" value="Ketoacyl_synth_N"/>
</dbReference>
<evidence type="ECO:0000256" key="2">
    <source>
        <dbReference type="ARBA" id="ARBA00005189"/>
    </source>
</evidence>
<evidence type="ECO:0000256" key="11">
    <source>
        <dbReference type="ARBA" id="ARBA00037576"/>
    </source>
</evidence>
<dbReference type="SUPFAM" id="SSF53901">
    <property type="entry name" value="Thiolase-like"/>
    <property type="match status" value="2"/>
</dbReference>
<keyword evidence="7 14" id="KW-0808">Transferase</keyword>
<name>A0A1H3TVU8_9PSED</name>
<dbReference type="GO" id="GO:0004315">
    <property type="term" value="F:3-oxoacyl-[acyl-carrier-protein] synthase activity"/>
    <property type="evidence" value="ECO:0007669"/>
    <property type="project" value="TreeGrafter"/>
</dbReference>
<evidence type="ECO:0000256" key="6">
    <source>
        <dbReference type="ARBA" id="ARBA00022519"/>
    </source>
</evidence>
<evidence type="ECO:0000256" key="10">
    <source>
        <dbReference type="ARBA" id="ARBA00023136"/>
    </source>
</evidence>
<comment type="pathway">
    <text evidence="2">Lipid metabolism.</text>
</comment>
<evidence type="ECO:0000313" key="18">
    <source>
        <dbReference type="Proteomes" id="UP000182902"/>
    </source>
</evidence>
<dbReference type="AlphaFoldDB" id="A0A1H3TVU8"/>
<keyword evidence="10" id="KW-0472">Membrane</keyword>
<dbReference type="InterPro" id="IPR020841">
    <property type="entry name" value="PKS_Beta-ketoAc_synthase_dom"/>
</dbReference>
<comment type="function">
    <text evidence="11">Proposed to synthesize NOD factor fatty acyl chain. Involved in the synthesis of a highly unsaturated fatty acid moiety, which forms part of a lipo-oligosaccharide that is responsible for host specificity.</text>
</comment>
<dbReference type="EMBL" id="JACAQV010000010">
    <property type="protein sequence ID" value="NWF08444.1"/>
    <property type="molecule type" value="Genomic_DNA"/>
</dbReference>
<organism evidence="17 18">
    <name type="scientific">Pseudomonas salomonii</name>
    <dbReference type="NCBI Taxonomy" id="191391"/>
    <lineage>
        <taxon>Bacteria</taxon>
        <taxon>Pseudomonadati</taxon>
        <taxon>Pseudomonadota</taxon>
        <taxon>Gammaproteobacteria</taxon>
        <taxon>Pseudomonadales</taxon>
        <taxon>Pseudomonadaceae</taxon>
        <taxon>Pseudomonas</taxon>
    </lineage>
</organism>
<evidence type="ECO:0000256" key="12">
    <source>
        <dbReference type="ARBA" id="ARBA00039445"/>
    </source>
</evidence>
<dbReference type="Gene3D" id="3.40.47.10">
    <property type="match status" value="1"/>
</dbReference>
<evidence type="ECO:0000313" key="19">
    <source>
        <dbReference type="Proteomes" id="UP000561369"/>
    </source>
</evidence>
<keyword evidence="5" id="KW-1003">Cell membrane</keyword>
<comment type="subcellular location">
    <subcellularLocation>
        <location evidence="1">Cell inner membrane</location>
    </subcellularLocation>
</comment>
<evidence type="ECO:0000256" key="7">
    <source>
        <dbReference type="ARBA" id="ARBA00022679"/>
    </source>
</evidence>
<evidence type="ECO:0000256" key="13">
    <source>
        <dbReference type="ARBA" id="ARBA00041756"/>
    </source>
</evidence>
<proteinExistence type="inferred from homology"/>
<dbReference type="PANTHER" id="PTHR11712">
    <property type="entry name" value="POLYKETIDE SYNTHASE-RELATED"/>
    <property type="match status" value="1"/>
</dbReference>
<sequence length="420" mass="44825">MRERVVITALGCCTPLGDTYDSVRAALSEGTSGIREIHKFDTGTFKSHFAGIPQVGNTPASASRRSRSWDELYVSNAIKGLLAWPGTDLSHLAPERIGCFLGVDEPVPDIHQTVDFVYDLERNADNAFTNMAAVMEKHYRISDFSRMDPTQLLRQVHAHVPFHGPTMVHVGLCSASLQAIGTGFEQVASGRVDAAIVGGASAKVTPEHYVGLESVDVICTDAALPPDGLSRPFDTRRSGYVPAEGAVLFLLETYTSALKRGAVPLLEVVGYGASMNASHIVKPDPDSREMKLSMTRALASAQLNASQIGLVNAHGTSTVLNDLHESAAICSVLSEAVPVTANKSLHGHMIAAAGAMETLNTLIALREGFIPGTRNLDVKDPQCSANVIGETRSAHIEYCLKNSFGMGGLAASMIFRRVDA</sequence>
<dbReference type="Proteomes" id="UP000561369">
    <property type="component" value="Unassembled WGS sequence"/>
</dbReference>
<feature type="domain" description="Ketosynthase family 3 (KS3)" evidence="15">
    <location>
        <begin position="2"/>
        <end position="417"/>
    </location>
</feature>
<reference evidence="16 19" key="2">
    <citation type="submission" date="2020-04" db="EMBL/GenBank/DDBJ databases">
        <title>Molecular characterization of pseudomonads from Agaricus bisporus reveal novel blotch 2 pathogens in Western Europe.</title>
        <authorList>
            <person name="Taparia T."/>
            <person name="Krijger M."/>
            <person name="Haynes E."/>
            <person name="Elpinstone J.G."/>
            <person name="Noble R."/>
            <person name="Van Der Wolf J."/>
        </authorList>
    </citation>
    <scope>NUCLEOTIDE SEQUENCE [LARGE SCALE GENOMIC DNA]</scope>
    <source>
        <strain evidence="16 19">IPO3765</strain>
    </source>
</reference>
<accession>A0A1H3TVU8</accession>
<dbReference type="SMART" id="SM00825">
    <property type="entry name" value="PKS_KS"/>
    <property type="match status" value="1"/>
</dbReference>
<evidence type="ECO:0000313" key="16">
    <source>
        <dbReference type="EMBL" id="NWF08444.1"/>
    </source>
</evidence>
<dbReference type="InterPro" id="IPR000794">
    <property type="entry name" value="Beta-ketoacyl_synthase"/>
</dbReference>
<comment type="similarity">
    <text evidence="3 14">Belongs to the thiolase-like superfamily. Beta-ketoacyl-ACP synthases family.</text>
</comment>
<protein>
    <recommendedName>
        <fullName evidence="12">Nodulation protein E</fullName>
    </recommendedName>
    <alternativeName>
        <fullName evidence="13">Host-specificity of nodulation protein B</fullName>
    </alternativeName>
</protein>
<evidence type="ECO:0000256" key="8">
    <source>
        <dbReference type="ARBA" id="ARBA00022692"/>
    </source>
</evidence>
<reference evidence="17 18" key="1">
    <citation type="submission" date="2016-10" db="EMBL/GenBank/DDBJ databases">
        <authorList>
            <person name="de Groot N.N."/>
        </authorList>
    </citation>
    <scope>NUCLEOTIDE SEQUENCE [LARGE SCALE GENOMIC DNA]</scope>
    <source>
        <strain evidence="17 18">ICMP 14252</strain>
    </source>
</reference>
<dbReference type="EMBL" id="FNOX01000012">
    <property type="protein sequence ID" value="SDZ54232.1"/>
    <property type="molecule type" value="Genomic_DNA"/>
</dbReference>
<dbReference type="InterPro" id="IPR014031">
    <property type="entry name" value="Ketoacyl_synth_C"/>
</dbReference>
<evidence type="ECO:0000256" key="9">
    <source>
        <dbReference type="ARBA" id="ARBA00022989"/>
    </source>
</evidence>
<evidence type="ECO:0000313" key="17">
    <source>
        <dbReference type="EMBL" id="SDZ54232.1"/>
    </source>
</evidence>
<dbReference type="RefSeq" id="WP_065931367.1">
    <property type="nucleotide sequence ID" value="NZ_FNOX01000012.1"/>
</dbReference>
<dbReference type="CDD" id="cd00834">
    <property type="entry name" value="KAS_I_II"/>
    <property type="match status" value="1"/>
</dbReference>
<keyword evidence="4" id="KW-0536">Nodulation</keyword>
<evidence type="ECO:0000256" key="3">
    <source>
        <dbReference type="ARBA" id="ARBA00008467"/>
    </source>
</evidence>
<evidence type="ECO:0000256" key="14">
    <source>
        <dbReference type="RuleBase" id="RU003694"/>
    </source>
</evidence>
<dbReference type="PANTHER" id="PTHR11712:SF352">
    <property type="entry name" value="3-OXOACYL-[ACYL-CARRIER-PROTEIN] SYNTHASE"/>
    <property type="match status" value="1"/>
</dbReference>
<dbReference type="Pfam" id="PF00109">
    <property type="entry name" value="ketoacyl-synt"/>
    <property type="match status" value="1"/>
</dbReference>
<dbReference type="Pfam" id="PF02801">
    <property type="entry name" value="Ketoacyl-synt_C"/>
    <property type="match status" value="1"/>
</dbReference>
<keyword evidence="9" id="KW-1133">Transmembrane helix</keyword>
<evidence type="ECO:0000256" key="4">
    <source>
        <dbReference type="ARBA" id="ARBA00022458"/>
    </source>
</evidence>
<dbReference type="GO" id="GO:0005886">
    <property type="term" value="C:plasma membrane"/>
    <property type="evidence" value="ECO:0007669"/>
    <property type="project" value="UniProtKB-SubCell"/>
</dbReference>
<dbReference type="InterPro" id="IPR016039">
    <property type="entry name" value="Thiolase-like"/>
</dbReference>
<evidence type="ECO:0000259" key="15">
    <source>
        <dbReference type="PROSITE" id="PS52004"/>
    </source>
</evidence>
<gene>
    <name evidence="16" type="ORF">HX810_12335</name>
    <name evidence="17" type="ORF">SAMN05216247_11261</name>
</gene>
<evidence type="ECO:0000256" key="1">
    <source>
        <dbReference type="ARBA" id="ARBA00004533"/>
    </source>
</evidence>
<dbReference type="Proteomes" id="UP000182902">
    <property type="component" value="Unassembled WGS sequence"/>
</dbReference>
<keyword evidence="8" id="KW-0812">Transmembrane</keyword>
<dbReference type="PROSITE" id="PS52004">
    <property type="entry name" value="KS3_2"/>
    <property type="match status" value="1"/>
</dbReference>
<dbReference type="GO" id="GO:0006633">
    <property type="term" value="P:fatty acid biosynthetic process"/>
    <property type="evidence" value="ECO:0007669"/>
    <property type="project" value="TreeGrafter"/>
</dbReference>
<keyword evidence="6" id="KW-0997">Cell inner membrane</keyword>